<evidence type="ECO:0000256" key="2">
    <source>
        <dbReference type="ARBA" id="ARBA00005417"/>
    </source>
</evidence>
<keyword evidence="5" id="KW-0677">Repeat</keyword>
<keyword evidence="14" id="KW-1185">Reference proteome</keyword>
<reference evidence="13 14" key="1">
    <citation type="submission" date="2023-01" db="EMBL/GenBank/DDBJ databases">
        <title>Draft genome sequence of Nocardiopsis sp. RSe5-2 isolated from halophytes.</title>
        <authorList>
            <person name="Duangmal K."/>
            <person name="Chantavorakit T."/>
        </authorList>
    </citation>
    <scope>NUCLEOTIDE SEQUENCE [LARGE SCALE GENOMIC DNA]</scope>
    <source>
        <strain evidence="13 14">RSe5-2</strain>
    </source>
</reference>
<dbReference type="InterPro" id="IPR015856">
    <property type="entry name" value="ABC_transpr_CbiO/EcfA_su"/>
</dbReference>
<dbReference type="EMBL" id="JAQFWQ010000024">
    <property type="protein sequence ID" value="MDA2811121.1"/>
    <property type="molecule type" value="Genomic_DNA"/>
</dbReference>
<dbReference type="InterPro" id="IPR003593">
    <property type="entry name" value="AAA+_ATPase"/>
</dbReference>
<dbReference type="RefSeq" id="WP_270685584.1">
    <property type="nucleotide sequence ID" value="NZ_JAQFWQ010000024.1"/>
</dbReference>
<protein>
    <submittedName>
        <fullName evidence="13">ABC transporter ATP-binding protein</fullName>
    </submittedName>
</protein>
<keyword evidence="9" id="KW-0472">Membrane</keyword>
<sequence length="498" mass="52051">MIRLDDVGWTYPHAGAPSLHGLDLQVRPGEFVVLCGASGSGKSTALRLMNGLVPHFHEEGTLTGTVTVDGADTRTARLDELGACTGTVMQHPRRQFFADTAPEEIAFAMENLGLPPDGIRARVADTLADLAGAVPIAQSLQRLSGGQQQQVAIAAATAHRPGIVLLDEPSANLSADAVDRLAATLARLKRDGVTVVVAEHRLRYLEDLADRIIVMRDGTVDTEWSAEAFRAVTDTDLAREGLRGHVSTAALSPLPATGASVAAPSPPDRLPAGALELEGIRCRLGGRTVIDLDRVVFPAGGVTAIRGANGAGKSTLARIVTGLQRSAGTVRLDGRPLSRRARQRASAIVMQDVQRQLFTDTVAAEIGLAGTDAPGTTGTTGPADTRAVLEALDLGHLAERHPLSLSGGQQQRLVVAAVRAAGRRVVVFDEPSSGVDRRHLRSVSDQIRRVAAGGAVVLLISHDEDLLALTADQGLTLTPPGATARRPGGGHAGDEVPR</sequence>
<evidence type="ECO:0000256" key="9">
    <source>
        <dbReference type="ARBA" id="ARBA00023136"/>
    </source>
</evidence>
<organism evidence="13 14">
    <name type="scientific">Nocardiopsis endophytica</name>
    <dbReference type="NCBI Taxonomy" id="3018445"/>
    <lineage>
        <taxon>Bacteria</taxon>
        <taxon>Bacillati</taxon>
        <taxon>Actinomycetota</taxon>
        <taxon>Actinomycetes</taxon>
        <taxon>Streptosporangiales</taxon>
        <taxon>Nocardiopsidaceae</taxon>
        <taxon>Nocardiopsis</taxon>
    </lineage>
</organism>
<evidence type="ECO:0000256" key="5">
    <source>
        <dbReference type="ARBA" id="ARBA00022737"/>
    </source>
</evidence>
<evidence type="ECO:0000256" key="11">
    <source>
        <dbReference type="SAM" id="MobiDB-lite"/>
    </source>
</evidence>
<keyword evidence="6" id="KW-0547">Nucleotide-binding</keyword>
<comment type="function">
    <text evidence="10">Probably part of an ABC transporter complex. Responsible for energy coupling to the transport system.</text>
</comment>
<dbReference type="SMART" id="SM00382">
    <property type="entry name" value="AAA"/>
    <property type="match status" value="2"/>
</dbReference>
<dbReference type="PROSITE" id="PS50893">
    <property type="entry name" value="ABC_TRANSPORTER_2"/>
    <property type="match status" value="2"/>
</dbReference>
<evidence type="ECO:0000313" key="13">
    <source>
        <dbReference type="EMBL" id="MDA2811121.1"/>
    </source>
</evidence>
<feature type="domain" description="ABC transporter" evidence="12">
    <location>
        <begin position="2"/>
        <end position="242"/>
    </location>
</feature>
<comment type="similarity">
    <text evidence="2">Belongs to the ABC transporter superfamily.</text>
</comment>
<dbReference type="SUPFAM" id="SSF52540">
    <property type="entry name" value="P-loop containing nucleoside triphosphate hydrolases"/>
    <property type="match status" value="2"/>
</dbReference>
<evidence type="ECO:0000256" key="6">
    <source>
        <dbReference type="ARBA" id="ARBA00022741"/>
    </source>
</evidence>
<gene>
    <name evidence="13" type="ORF">O4J56_10780</name>
</gene>
<feature type="domain" description="ABC transporter" evidence="12">
    <location>
        <begin position="275"/>
        <end position="496"/>
    </location>
</feature>
<evidence type="ECO:0000256" key="1">
    <source>
        <dbReference type="ARBA" id="ARBA00004202"/>
    </source>
</evidence>
<keyword evidence="7 13" id="KW-0067">ATP-binding</keyword>
<dbReference type="InterPro" id="IPR003439">
    <property type="entry name" value="ABC_transporter-like_ATP-bd"/>
</dbReference>
<feature type="region of interest" description="Disordered" evidence="11">
    <location>
        <begin position="475"/>
        <end position="498"/>
    </location>
</feature>
<evidence type="ECO:0000256" key="4">
    <source>
        <dbReference type="ARBA" id="ARBA00022475"/>
    </source>
</evidence>
<proteinExistence type="inferred from homology"/>
<dbReference type="PANTHER" id="PTHR43553:SF23">
    <property type="entry name" value="ABC TRANSPORTER ATP-BINDING COMPONENT"/>
    <property type="match status" value="1"/>
</dbReference>
<evidence type="ECO:0000256" key="10">
    <source>
        <dbReference type="ARBA" id="ARBA00025157"/>
    </source>
</evidence>
<comment type="subcellular location">
    <subcellularLocation>
        <location evidence="1">Cell membrane</location>
        <topology evidence="1">Peripheral membrane protein</topology>
    </subcellularLocation>
</comment>
<evidence type="ECO:0000256" key="3">
    <source>
        <dbReference type="ARBA" id="ARBA00022448"/>
    </source>
</evidence>
<keyword evidence="4" id="KW-1003">Cell membrane</keyword>
<evidence type="ECO:0000256" key="7">
    <source>
        <dbReference type="ARBA" id="ARBA00022840"/>
    </source>
</evidence>
<dbReference type="Pfam" id="PF00005">
    <property type="entry name" value="ABC_tran"/>
    <property type="match status" value="2"/>
</dbReference>
<evidence type="ECO:0000259" key="12">
    <source>
        <dbReference type="PROSITE" id="PS50893"/>
    </source>
</evidence>
<comment type="caution">
    <text evidence="13">The sequence shown here is derived from an EMBL/GenBank/DDBJ whole genome shotgun (WGS) entry which is preliminary data.</text>
</comment>
<dbReference type="Gene3D" id="3.40.50.300">
    <property type="entry name" value="P-loop containing nucleotide triphosphate hydrolases"/>
    <property type="match status" value="2"/>
</dbReference>
<evidence type="ECO:0000256" key="8">
    <source>
        <dbReference type="ARBA" id="ARBA00022967"/>
    </source>
</evidence>
<accession>A0ABT4U2D7</accession>
<keyword evidence="3" id="KW-0813">Transport</keyword>
<dbReference type="CDD" id="cd03225">
    <property type="entry name" value="ABC_cobalt_CbiO_domain1"/>
    <property type="match status" value="1"/>
</dbReference>
<dbReference type="InterPro" id="IPR027417">
    <property type="entry name" value="P-loop_NTPase"/>
</dbReference>
<evidence type="ECO:0000313" key="14">
    <source>
        <dbReference type="Proteomes" id="UP001527866"/>
    </source>
</evidence>
<keyword evidence="8" id="KW-1278">Translocase</keyword>
<dbReference type="InterPro" id="IPR050095">
    <property type="entry name" value="ECF_ABC_transporter_ATP-bd"/>
</dbReference>
<dbReference type="GO" id="GO:0005524">
    <property type="term" value="F:ATP binding"/>
    <property type="evidence" value="ECO:0007669"/>
    <property type="project" value="UniProtKB-KW"/>
</dbReference>
<dbReference type="PANTHER" id="PTHR43553">
    <property type="entry name" value="HEAVY METAL TRANSPORTER"/>
    <property type="match status" value="1"/>
</dbReference>
<dbReference type="Proteomes" id="UP001527866">
    <property type="component" value="Unassembled WGS sequence"/>
</dbReference>
<name>A0ABT4U2D7_9ACTN</name>